<organism evidence="2 3">
    <name type="scientific">Microcystis viridis NIES-102</name>
    <dbReference type="NCBI Taxonomy" id="213615"/>
    <lineage>
        <taxon>Bacteria</taxon>
        <taxon>Bacillati</taxon>
        <taxon>Cyanobacteriota</taxon>
        <taxon>Cyanophyceae</taxon>
        <taxon>Oscillatoriophycideae</taxon>
        <taxon>Chroococcales</taxon>
        <taxon>Microcystaceae</taxon>
        <taxon>Microcystis</taxon>
    </lineage>
</organism>
<feature type="transmembrane region" description="Helical" evidence="1">
    <location>
        <begin position="12"/>
        <end position="30"/>
    </location>
</feature>
<dbReference type="AlphaFoldDB" id="A0A3G9JD91"/>
<evidence type="ECO:0000313" key="2">
    <source>
        <dbReference type="EMBL" id="BBH37778.1"/>
    </source>
</evidence>
<gene>
    <name evidence="2" type="ORF">myaer102_02390</name>
</gene>
<keyword evidence="1" id="KW-0812">Transmembrane</keyword>
<dbReference type="KEGG" id="mvz:myaer102_02390"/>
<dbReference type="EMBL" id="AP019314">
    <property type="protein sequence ID" value="BBH37778.1"/>
    <property type="molecule type" value="Genomic_DNA"/>
</dbReference>
<evidence type="ECO:0000256" key="1">
    <source>
        <dbReference type="SAM" id="Phobius"/>
    </source>
</evidence>
<dbReference type="Proteomes" id="UP000278152">
    <property type="component" value="Chromosome"/>
</dbReference>
<protein>
    <submittedName>
        <fullName evidence="2">Uncharacterized protein</fullName>
    </submittedName>
</protein>
<name>A0A3G9JD91_MICVR</name>
<sequence>MKANINYKTPNWLLILLAIILTLGVVFRFANIDKKIYWHDESYTTIRTTGYQAKEIADTIFQNRLLSTTELGKFQQLKPESNVFDTIQSLAKEDPQHPPLYFIISRYWEKIFGLSPVSSRSLAIVFSLLSLPFIYYPHSAP</sequence>
<keyword evidence="1" id="KW-0472">Membrane</keyword>
<keyword evidence="1" id="KW-1133">Transmembrane helix</keyword>
<evidence type="ECO:0000313" key="3">
    <source>
        <dbReference type="Proteomes" id="UP000278152"/>
    </source>
</evidence>
<reference evidence="2 3" key="1">
    <citation type="submission" date="2018-11" db="EMBL/GenBank/DDBJ databases">
        <title>Complete genome sequence of Microcystis aeruginosa NIES-102.</title>
        <authorList>
            <person name="Yamaguchi H."/>
            <person name="Suzuki S."/>
            <person name="Kawachi M."/>
        </authorList>
    </citation>
    <scope>NUCLEOTIDE SEQUENCE [LARGE SCALE GENOMIC DNA]</scope>
    <source>
        <strain evidence="2 3">NIES-102</strain>
    </source>
</reference>
<proteinExistence type="predicted"/>
<accession>A0A3G9JD91</accession>